<dbReference type="Gene3D" id="3.90.75.20">
    <property type="match status" value="1"/>
</dbReference>
<dbReference type="EMBL" id="JAOQJU010000010">
    <property type="protein sequence ID" value="MCU6686817.1"/>
    <property type="molecule type" value="Genomic_DNA"/>
</dbReference>
<evidence type="ECO:0000313" key="6">
    <source>
        <dbReference type="Proteomes" id="UP001652431"/>
    </source>
</evidence>
<dbReference type="GO" id="GO:0004519">
    <property type="term" value="F:endonuclease activity"/>
    <property type="evidence" value="ECO:0007669"/>
    <property type="project" value="UniProtKB-KW"/>
</dbReference>
<dbReference type="Proteomes" id="UP001652431">
    <property type="component" value="Unassembled WGS sequence"/>
</dbReference>
<dbReference type="SMART" id="SM00380">
    <property type="entry name" value="AP2"/>
    <property type="match status" value="1"/>
</dbReference>
<evidence type="ECO:0000259" key="4">
    <source>
        <dbReference type="PROSITE" id="PS51032"/>
    </source>
</evidence>
<dbReference type="InterPro" id="IPR001471">
    <property type="entry name" value="AP2/ERF_dom"/>
</dbReference>
<dbReference type="InterPro" id="IPR036955">
    <property type="entry name" value="AP2/ERF_dom_sf"/>
</dbReference>
<keyword evidence="5" id="KW-0540">Nuclease</keyword>
<keyword evidence="1" id="KW-0805">Transcription regulation</keyword>
<keyword evidence="5" id="KW-0378">Hydrolase</keyword>
<dbReference type="Pfam" id="PF13392">
    <property type="entry name" value="HNH_3"/>
    <property type="match status" value="1"/>
</dbReference>
<comment type="caution">
    <text evidence="5">The sequence shown here is derived from an EMBL/GenBank/DDBJ whole genome shotgun (WGS) entry which is preliminary data.</text>
</comment>
<evidence type="ECO:0000313" key="5">
    <source>
        <dbReference type="EMBL" id="MCU6686817.1"/>
    </source>
</evidence>
<keyword evidence="3" id="KW-0804">Transcription</keyword>
<evidence type="ECO:0000256" key="3">
    <source>
        <dbReference type="ARBA" id="ARBA00023163"/>
    </source>
</evidence>
<keyword evidence="2" id="KW-0238">DNA-binding</keyword>
<sequence length="180" mass="20639">MDGNDAAMQIPLTCGKAALIDAVDYPKICGYKWRFHSGYARAFKYNPSTQKNDAIHMSHLIMPCPPGMEIDHINRDRLDNRKCNLRVVTRSQNCANRGSFKNSVSQYKGVHWNKKMELWEAAIRKDGIQTAIGAFNDEVAAASAYNDYARKMWGEYAALNDIEEVDYKRMRWIIVNKVDK</sequence>
<gene>
    <name evidence="5" type="ORF">OCV99_09725</name>
</gene>
<protein>
    <submittedName>
        <fullName evidence="5">HNH endonuclease</fullName>
    </submittedName>
</protein>
<dbReference type="PROSITE" id="PS51032">
    <property type="entry name" value="AP2_ERF"/>
    <property type="match status" value="1"/>
</dbReference>
<dbReference type="InterPro" id="IPR016177">
    <property type="entry name" value="DNA-bd_dom_sf"/>
</dbReference>
<feature type="domain" description="AP2/ERF" evidence="4">
    <location>
        <begin position="106"/>
        <end position="162"/>
    </location>
</feature>
<dbReference type="SUPFAM" id="SSF54171">
    <property type="entry name" value="DNA-binding domain"/>
    <property type="match status" value="1"/>
</dbReference>
<reference evidence="5 6" key="1">
    <citation type="journal article" date="2021" name="ISME Commun">
        <title>Automated analysis of genomic sequences facilitates high-throughput and comprehensive description of bacteria.</title>
        <authorList>
            <person name="Hitch T.C.A."/>
        </authorList>
    </citation>
    <scope>NUCLEOTIDE SEQUENCE [LARGE SCALE GENOMIC DNA]</scope>
    <source>
        <strain evidence="5 6">Sanger_03</strain>
    </source>
</reference>
<keyword evidence="6" id="KW-1185">Reference proteome</keyword>
<organism evidence="5 6">
    <name type="scientific">Dorea acetigenes</name>
    <dbReference type="NCBI Taxonomy" id="2981787"/>
    <lineage>
        <taxon>Bacteria</taxon>
        <taxon>Bacillati</taxon>
        <taxon>Bacillota</taxon>
        <taxon>Clostridia</taxon>
        <taxon>Lachnospirales</taxon>
        <taxon>Lachnospiraceae</taxon>
        <taxon>Dorea</taxon>
    </lineage>
</organism>
<proteinExistence type="predicted"/>
<dbReference type="InterPro" id="IPR003615">
    <property type="entry name" value="HNH_nuc"/>
</dbReference>
<dbReference type="SUPFAM" id="SSF54060">
    <property type="entry name" value="His-Me finger endonucleases"/>
    <property type="match status" value="1"/>
</dbReference>
<dbReference type="InterPro" id="IPR044925">
    <property type="entry name" value="His-Me_finger_sf"/>
</dbReference>
<keyword evidence="5" id="KW-0255">Endonuclease</keyword>
<accession>A0ABT2RN18</accession>
<name>A0ABT2RN18_9FIRM</name>
<dbReference type="Gene3D" id="3.30.730.10">
    <property type="entry name" value="AP2/ERF domain"/>
    <property type="match status" value="1"/>
</dbReference>
<evidence type="ECO:0000256" key="2">
    <source>
        <dbReference type="ARBA" id="ARBA00023125"/>
    </source>
</evidence>
<evidence type="ECO:0000256" key="1">
    <source>
        <dbReference type="ARBA" id="ARBA00023015"/>
    </source>
</evidence>
<dbReference type="RefSeq" id="WP_158370170.1">
    <property type="nucleotide sequence ID" value="NZ_JAOQJU010000010.1"/>
</dbReference>